<keyword evidence="5" id="KW-1185">Reference proteome</keyword>
<keyword evidence="2" id="KW-0012">Acyltransferase</keyword>
<evidence type="ECO:0000256" key="2">
    <source>
        <dbReference type="ARBA" id="ARBA00023315"/>
    </source>
</evidence>
<evidence type="ECO:0000313" key="4">
    <source>
        <dbReference type="EMBL" id="NBI29484.1"/>
    </source>
</evidence>
<dbReference type="InterPro" id="IPR000182">
    <property type="entry name" value="GNAT_dom"/>
</dbReference>
<name>A0A6N9Q4E2_9BACL</name>
<dbReference type="Proteomes" id="UP000448943">
    <property type="component" value="Unassembled WGS sequence"/>
</dbReference>
<dbReference type="OrthoDB" id="9793138at2"/>
<sequence length="163" mass="18541">MVGKKLETNIRLAKQTDINDMFEIIDYYANDGIMLPRSKNILSHQIGDFSVVELDGKVIACGSLCKLGDDLVEVRSFGVLPIHKGKGIGKQLLEFIIHEAKSRKIPKLMALTYEVDFFIKNGFEEVAKEIFPEKVWKDCIYCKKQNCCDEIAVLKRLDLLDNT</sequence>
<dbReference type="Pfam" id="PF13508">
    <property type="entry name" value="Acetyltransf_7"/>
    <property type="match status" value="1"/>
</dbReference>
<evidence type="ECO:0000313" key="5">
    <source>
        <dbReference type="Proteomes" id="UP000448943"/>
    </source>
</evidence>
<dbReference type="GO" id="GO:0006526">
    <property type="term" value="P:L-arginine biosynthetic process"/>
    <property type="evidence" value="ECO:0007669"/>
    <property type="project" value="InterPro"/>
</dbReference>
<dbReference type="CDD" id="cd04301">
    <property type="entry name" value="NAT_SF"/>
    <property type="match status" value="1"/>
</dbReference>
<dbReference type="GO" id="GO:0005737">
    <property type="term" value="C:cytoplasm"/>
    <property type="evidence" value="ECO:0007669"/>
    <property type="project" value="InterPro"/>
</dbReference>
<dbReference type="PANTHER" id="PTHR30602">
    <property type="entry name" value="AMINO-ACID ACETYLTRANSFERASE"/>
    <property type="match status" value="1"/>
</dbReference>
<gene>
    <name evidence="4" type="ORF">ERL59_10990</name>
</gene>
<dbReference type="SUPFAM" id="SSF55729">
    <property type="entry name" value="Acyl-CoA N-acyltransferases (Nat)"/>
    <property type="match status" value="1"/>
</dbReference>
<protein>
    <submittedName>
        <fullName evidence="4">N-acetyltransferase</fullName>
    </submittedName>
</protein>
<dbReference type="RefSeq" id="WP_160646294.1">
    <property type="nucleotide sequence ID" value="NZ_SIJB01000025.1"/>
</dbReference>
<dbReference type="EMBL" id="SIJB01000025">
    <property type="protein sequence ID" value="NBI29484.1"/>
    <property type="molecule type" value="Genomic_DNA"/>
</dbReference>
<comment type="caution">
    <text evidence="4">The sequence shown here is derived from an EMBL/GenBank/DDBJ whole genome shotgun (WGS) entry which is preliminary data.</text>
</comment>
<dbReference type="AlphaFoldDB" id="A0A6N9Q4E2"/>
<feature type="domain" description="N-acetyltransferase" evidence="3">
    <location>
        <begin position="8"/>
        <end position="146"/>
    </location>
</feature>
<accession>A0A6N9Q4E2</accession>
<dbReference type="NCBIfam" id="NF005840">
    <property type="entry name" value="PRK07757.1"/>
    <property type="match status" value="1"/>
</dbReference>
<proteinExistence type="predicted"/>
<dbReference type="PANTHER" id="PTHR30602:SF12">
    <property type="entry name" value="AMINO-ACID ACETYLTRANSFERASE NAGS1, CHLOROPLASTIC-RELATED"/>
    <property type="match status" value="1"/>
</dbReference>
<dbReference type="Gene3D" id="3.40.630.30">
    <property type="match status" value="1"/>
</dbReference>
<organism evidence="4 5">
    <name type="scientific">Chengkuizengella marina</name>
    <dbReference type="NCBI Taxonomy" id="2507566"/>
    <lineage>
        <taxon>Bacteria</taxon>
        <taxon>Bacillati</taxon>
        <taxon>Bacillota</taxon>
        <taxon>Bacilli</taxon>
        <taxon>Bacillales</taxon>
        <taxon>Paenibacillaceae</taxon>
        <taxon>Chengkuizengella</taxon>
    </lineage>
</organism>
<dbReference type="InterPro" id="IPR010167">
    <property type="entry name" value="NH2A_AcTrfase"/>
</dbReference>
<evidence type="ECO:0000256" key="1">
    <source>
        <dbReference type="ARBA" id="ARBA00022679"/>
    </source>
</evidence>
<dbReference type="PROSITE" id="PS51186">
    <property type="entry name" value="GNAT"/>
    <property type="match status" value="1"/>
</dbReference>
<keyword evidence="1 4" id="KW-0808">Transferase</keyword>
<dbReference type="GO" id="GO:0004042">
    <property type="term" value="F:L-glutamate N-acetyltransferase activity"/>
    <property type="evidence" value="ECO:0007669"/>
    <property type="project" value="InterPro"/>
</dbReference>
<dbReference type="InterPro" id="IPR016181">
    <property type="entry name" value="Acyl_CoA_acyltransferase"/>
</dbReference>
<reference evidence="4 5" key="1">
    <citation type="submission" date="2019-01" db="EMBL/GenBank/DDBJ databases">
        <title>Chengkuizengella sp. nov., isolated from deep-sea sediment of East Pacific Ocean.</title>
        <authorList>
            <person name="Yang J."/>
            <person name="Lai Q."/>
            <person name="Shao Z."/>
        </authorList>
    </citation>
    <scope>NUCLEOTIDE SEQUENCE [LARGE SCALE GENOMIC DNA]</scope>
    <source>
        <strain evidence="4 5">YPA3-1-1</strain>
    </source>
</reference>
<evidence type="ECO:0000259" key="3">
    <source>
        <dbReference type="PROSITE" id="PS51186"/>
    </source>
</evidence>